<reference evidence="1 2" key="1">
    <citation type="journal article" date="2018" name="Sci. Data">
        <title>The draft genome sequence of cork oak.</title>
        <authorList>
            <person name="Ramos A.M."/>
            <person name="Usie A."/>
            <person name="Barbosa P."/>
            <person name="Barros P.M."/>
            <person name="Capote T."/>
            <person name="Chaves I."/>
            <person name="Simoes F."/>
            <person name="Abreu I."/>
            <person name="Carrasquinho I."/>
            <person name="Faro C."/>
            <person name="Guimaraes J.B."/>
            <person name="Mendonca D."/>
            <person name="Nobrega F."/>
            <person name="Rodrigues L."/>
            <person name="Saibo N.J.M."/>
            <person name="Varela M.C."/>
            <person name="Egas C."/>
            <person name="Matos J."/>
            <person name="Miguel C.M."/>
            <person name="Oliveira M.M."/>
            <person name="Ricardo C.P."/>
            <person name="Goncalves S."/>
        </authorList>
    </citation>
    <scope>NUCLEOTIDE SEQUENCE [LARGE SCALE GENOMIC DNA]</scope>
    <source>
        <strain evidence="2">cv. HL8</strain>
    </source>
</reference>
<dbReference type="PANTHER" id="PTHR33181:SF4">
    <property type="entry name" value="OVULE PROTEIN"/>
    <property type="match status" value="1"/>
</dbReference>
<sequence length="114" mass="12722">MDLLHRMKRALVAVSTRINSRKSGGGVGRGGSTSTSDYGLLNLRDDVQMCGYKDVQVMWKILSGSQIDQQMANAAAAAKSETTVAQPLKRNKKRRPFWKLFFWTNHRGTSSLFS</sequence>
<keyword evidence="2" id="KW-1185">Reference proteome</keyword>
<dbReference type="PANTHER" id="PTHR33181">
    <property type="entry name" value="OS01G0778500 PROTEIN"/>
    <property type="match status" value="1"/>
</dbReference>
<evidence type="ECO:0000313" key="2">
    <source>
        <dbReference type="Proteomes" id="UP000237347"/>
    </source>
</evidence>
<organism evidence="1 2">
    <name type="scientific">Quercus suber</name>
    <name type="common">Cork oak</name>
    <dbReference type="NCBI Taxonomy" id="58331"/>
    <lineage>
        <taxon>Eukaryota</taxon>
        <taxon>Viridiplantae</taxon>
        <taxon>Streptophyta</taxon>
        <taxon>Embryophyta</taxon>
        <taxon>Tracheophyta</taxon>
        <taxon>Spermatophyta</taxon>
        <taxon>Magnoliopsida</taxon>
        <taxon>eudicotyledons</taxon>
        <taxon>Gunneridae</taxon>
        <taxon>Pentapetalae</taxon>
        <taxon>rosids</taxon>
        <taxon>fabids</taxon>
        <taxon>Fagales</taxon>
        <taxon>Fagaceae</taxon>
        <taxon>Quercus</taxon>
    </lineage>
</organism>
<dbReference type="EMBL" id="PKMF04000840">
    <property type="protein sequence ID" value="KAK7818162.1"/>
    <property type="molecule type" value="Genomic_DNA"/>
</dbReference>
<protein>
    <submittedName>
        <fullName evidence="1">Uncharacterized protein</fullName>
    </submittedName>
</protein>
<gene>
    <name evidence="1" type="ORF">CFP56_041644</name>
</gene>
<comment type="caution">
    <text evidence="1">The sequence shown here is derived from an EMBL/GenBank/DDBJ whole genome shotgun (WGS) entry which is preliminary data.</text>
</comment>
<proteinExistence type="predicted"/>
<dbReference type="Proteomes" id="UP000237347">
    <property type="component" value="Unassembled WGS sequence"/>
</dbReference>
<name>A0AAW0IV34_QUESU</name>
<accession>A0AAW0IV34</accession>
<evidence type="ECO:0000313" key="1">
    <source>
        <dbReference type="EMBL" id="KAK7818162.1"/>
    </source>
</evidence>
<dbReference type="AlphaFoldDB" id="A0AAW0IV34"/>